<dbReference type="Proteomes" id="UP001465976">
    <property type="component" value="Unassembled WGS sequence"/>
</dbReference>
<feature type="compositionally biased region" description="Basic and acidic residues" evidence="1">
    <location>
        <begin position="47"/>
        <end position="60"/>
    </location>
</feature>
<name>A0ABR3EN86_9AGAR</name>
<sequence length="89" mass="9819">MATYPGKTDGAWVTASDDTDENGAWVTVNDTSDEDVNYREGSVVDMREENVVDTKEESVADSKGNGSDTHDRVKQTGDIRDRNWRGPVP</sequence>
<gene>
    <name evidence="2" type="ORF">V5O48_017703</name>
</gene>
<protein>
    <recommendedName>
        <fullName evidence="4">Hypervirulence associated protein TUDOR domain-containing protein</fullName>
    </recommendedName>
</protein>
<accession>A0ABR3EN86</accession>
<feature type="region of interest" description="Disordered" evidence="1">
    <location>
        <begin position="47"/>
        <end position="89"/>
    </location>
</feature>
<reference evidence="2 3" key="1">
    <citation type="submission" date="2024-02" db="EMBL/GenBank/DDBJ databases">
        <title>A draft genome for the cacao thread blight pathogen Marasmius crinis-equi.</title>
        <authorList>
            <person name="Cohen S.P."/>
            <person name="Baruah I.K."/>
            <person name="Amoako-Attah I."/>
            <person name="Bukari Y."/>
            <person name="Meinhardt L.W."/>
            <person name="Bailey B.A."/>
        </authorList>
    </citation>
    <scope>NUCLEOTIDE SEQUENCE [LARGE SCALE GENOMIC DNA]</scope>
    <source>
        <strain evidence="2 3">GH-76</strain>
    </source>
</reference>
<keyword evidence="3" id="KW-1185">Reference proteome</keyword>
<comment type="caution">
    <text evidence="2">The sequence shown here is derived from an EMBL/GenBank/DDBJ whole genome shotgun (WGS) entry which is preliminary data.</text>
</comment>
<evidence type="ECO:0000313" key="2">
    <source>
        <dbReference type="EMBL" id="KAL0564344.1"/>
    </source>
</evidence>
<dbReference type="EMBL" id="JBAHYK010002837">
    <property type="protein sequence ID" value="KAL0564344.1"/>
    <property type="molecule type" value="Genomic_DNA"/>
</dbReference>
<proteinExistence type="predicted"/>
<feature type="region of interest" description="Disordered" evidence="1">
    <location>
        <begin position="1"/>
        <end position="26"/>
    </location>
</feature>
<evidence type="ECO:0000313" key="3">
    <source>
        <dbReference type="Proteomes" id="UP001465976"/>
    </source>
</evidence>
<evidence type="ECO:0008006" key="4">
    <source>
        <dbReference type="Google" id="ProtNLM"/>
    </source>
</evidence>
<feature type="compositionally biased region" description="Basic and acidic residues" evidence="1">
    <location>
        <begin position="68"/>
        <end position="89"/>
    </location>
</feature>
<organism evidence="2 3">
    <name type="scientific">Marasmius crinis-equi</name>
    <dbReference type="NCBI Taxonomy" id="585013"/>
    <lineage>
        <taxon>Eukaryota</taxon>
        <taxon>Fungi</taxon>
        <taxon>Dikarya</taxon>
        <taxon>Basidiomycota</taxon>
        <taxon>Agaricomycotina</taxon>
        <taxon>Agaricomycetes</taxon>
        <taxon>Agaricomycetidae</taxon>
        <taxon>Agaricales</taxon>
        <taxon>Marasmiineae</taxon>
        <taxon>Marasmiaceae</taxon>
        <taxon>Marasmius</taxon>
    </lineage>
</organism>
<evidence type="ECO:0000256" key="1">
    <source>
        <dbReference type="SAM" id="MobiDB-lite"/>
    </source>
</evidence>